<organism evidence="1 2">
    <name type="scientific">Jannaschia helgolandensis</name>
    <dbReference type="NCBI Taxonomy" id="188906"/>
    <lineage>
        <taxon>Bacteria</taxon>
        <taxon>Pseudomonadati</taxon>
        <taxon>Pseudomonadota</taxon>
        <taxon>Alphaproteobacteria</taxon>
        <taxon>Rhodobacterales</taxon>
        <taxon>Roseobacteraceae</taxon>
        <taxon>Jannaschia</taxon>
    </lineage>
</organism>
<dbReference type="STRING" id="188906.SAMN04488526_1661"/>
<accession>A0A1H7LB87</accession>
<keyword evidence="1" id="KW-0560">Oxidoreductase</keyword>
<proteinExistence type="predicted"/>
<dbReference type="OrthoDB" id="9785502at2"/>
<sequence length="103" mass="11378">MLTHTDIGFVFGAREGGTIGLDTQKDCMVLMVRTASLCGFTDQYADRRTLQKIYGERPDWNFNKMRLNPSGGIDAAGRVGTRSMSPQMTRAIEAILPKKSPIP</sequence>
<dbReference type="GO" id="GO:0004601">
    <property type="term" value="F:peroxidase activity"/>
    <property type="evidence" value="ECO:0007669"/>
    <property type="project" value="UniProtKB-KW"/>
</dbReference>
<name>A0A1H7LB87_9RHOB</name>
<evidence type="ECO:0000313" key="2">
    <source>
        <dbReference type="Proteomes" id="UP000199283"/>
    </source>
</evidence>
<gene>
    <name evidence="1" type="ORF">SAMN04488526_1661</name>
</gene>
<dbReference type="RefSeq" id="WP_092761705.1">
    <property type="nucleotide sequence ID" value="NZ_FNZQ01000002.1"/>
</dbReference>
<evidence type="ECO:0000313" key="1">
    <source>
        <dbReference type="EMBL" id="SEK95775.1"/>
    </source>
</evidence>
<dbReference type="EMBL" id="FNZQ01000002">
    <property type="protein sequence ID" value="SEK95775.1"/>
    <property type="molecule type" value="Genomic_DNA"/>
</dbReference>
<dbReference type="Proteomes" id="UP000199283">
    <property type="component" value="Unassembled WGS sequence"/>
</dbReference>
<keyword evidence="1" id="KW-0575">Peroxidase</keyword>
<reference evidence="1 2" key="1">
    <citation type="submission" date="2016-10" db="EMBL/GenBank/DDBJ databases">
        <authorList>
            <person name="de Groot N.N."/>
        </authorList>
    </citation>
    <scope>NUCLEOTIDE SEQUENCE [LARGE SCALE GENOMIC DNA]</scope>
    <source>
        <strain evidence="1 2">DSM 14858</strain>
    </source>
</reference>
<keyword evidence="2" id="KW-1185">Reference proteome</keyword>
<dbReference type="AlphaFoldDB" id="A0A1H7LB87"/>
<protein>
    <submittedName>
        <fullName evidence="1">Glutathione peroxidase</fullName>
    </submittedName>
</protein>